<name>A0A944CFA3_9HYPH</name>
<protein>
    <recommendedName>
        <fullName evidence="3">Apple domain-containing protein</fullName>
    </recommendedName>
</protein>
<dbReference type="EMBL" id="QTKU01000003">
    <property type="protein sequence ID" value="MBS8261166.1"/>
    <property type="molecule type" value="Genomic_DNA"/>
</dbReference>
<dbReference type="RefSeq" id="WP_213216605.1">
    <property type="nucleotide sequence ID" value="NZ_QTKU01000003.1"/>
</dbReference>
<organism evidence="1 2">
    <name type="scientific">Roseibium polysiphoniae</name>
    <dbReference type="NCBI Taxonomy" id="2571221"/>
    <lineage>
        <taxon>Bacteria</taxon>
        <taxon>Pseudomonadati</taxon>
        <taxon>Pseudomonadota</taxon>
        <taxon>Alphaproteobacteria</taxon>
        <taxon>Hyphomicrobiales</taxon>
        <taxon>Stappiaceae</taxon>
        <taxon>Roseibium</taxon>
    </lineage>
</organism>
<evidence type="ECO:0000313" key="2">
    <source>
        <dbReference type="Proteomes" id="UP000705379"/>
    </source>
</evidence>
<sequence>MPFARIFTILVGTLVLLQLPMDVTAQDIVDFHMDCHQARSNNETFICADDDLLRRDARMGELSDKLYAFLDRPARSEMEREFAEWLATRDDCEDHYHCNASMYEERIAFLEEELDHMDAPAASSWAGGVDGDGFGMVANAGIPGHNQESYPGLTIDICKSICVQRDWCKSIDFDRGNGACYVQPVAEEDVGALRTDYPGHPYDHYYYAPRLRN</sequence>
<proteinExistence type="predicted"/>
<evidence type="ECO:0008006" key="3">
    <source>
        <dbReference type="Google" id="ProtNLM"/>
    </source>
</evidence>
<dbReference type="SUPFAM" id="SSF57414">
    <property type="entry name" value="Hairpin loop containing domain-like"/>
    <property type="match status" value="1"/>
</dbReference>
<dbReference type="Proteomes" id="UP000705379">
    <property type="component" value="Unassembled WGS sequence"/>
</dbReference>
<comment type="caution">
    <text evidence="1">The sequence shown here is derived from an EMBL/GenBank/DDBJ whole genome shotgun (WGS) entry which is preliminary data.</text>
</comment>
<accession>A0A944CFA3</accession>
<reference evidence="1" key="2">
    <citation type="journal article" date="2021" name="Microorganisms">
        <title>Bacterial Dimethylsulfoniopropionate Biosynthesis in the East China Sea.</title>
        <authorList>
            <person name="Liu J."/>
            <person name="Zhang Y."/>
            <person name="Liu J."/>
            <person name="Zhong H."/>
            <person name="Williams B.T."/>
            <person name="Zheng Y."/>
            <person name="Curson A.R.J."/>
            <person name="Sun C."/>
            <person name="Sun H."/>
            <person name="Song D."/>
            <person name="Wagner Mackenzie B."/>
            <person name="Bermejo Martinez A."/>
            <person name="Todd J.D."/>
            <person name="Zhang X.H."/>
        </authorList>
    </citation>
    <scope>NUCLEOTIDE SEQUENCE</scope>
    <source>
        <strain evidence="1">AESS21</strain>
    </source>
</reference>
<gene>
    <name evidence="1" type="ORF">DYI23_13160</name>
</gene>
<reference evidence="1" key="1">
    <citation type="submission" date="2018-08" db="EMBL/GenBank/DDBJ databases">
        <authorList>
            <person name="Jin W."/>
            <person name="Wang H."/>
            <person name="Yang Y."/>
            <person name="Li M."/>
            <person name="Liu J."/>
        </authorList>
    </citation>
    <scope>NUCLEOTIDE SEQUENCE</scope>
    <source>
        <strain evidence="1">AESS21</strain>
    </source>
</reference>
<evidence type="ECO:0000313" key="1">
    <source>
        <dbReference type="EMBL" id="MBS8261166.1"/>
    </source>
</evidence>
<dbReference type="Gene3D" id="3.50.4.10">
    <property type="entry name" value="Hepatocyte Growth Factor"/>
    <property type="match status" value="1"/>
</dbReference>
<dbReference type="AlphaFoldDB" id="A0A944CFA3"/>